<protein>
    <submittedName>
        <fullName evidence="2">Uncharacterized protein</fullName>
    </submittedName>
</protein>
<dbReference type="EMBL" id="BBMN01000002">
    <property type="protein sequence ID" value="GAL03577.1"/>
    <property type="molecule type" value="Genomic_DNA"/>
</dbReference>
<evidence type="ECO:0000256" key="1">
    <source>
        <dbReference type="SAM" id="Coils"/>
    </source>
</evidence>
<accession>A0A090R7I3</accession>
<feature type="coiled-coil region" evidence="1">
    <location>
        <begin position="25"/>
        <end position="59"/>
    </location>
</feature>
<evidence type="ECO:0000313" key="3">
    <source>
        <dbReference type="Proteomes" id="UP000029227"/>
    </source>
</evidence>
<keyword evidence="1" id="KW-0175">Coiled coil</keyword>
<proteinExistence type="predicted"/>
<dbReference type="Proteomes" id="UP000029227">
    <property type="component" value="Unassembled WGS sequence"/>
</dbReference>
<organism evidence="2 3">
    <name type="scientific">Photobacterium aphoticum</name>
    <dbReference type="NCBI Taxonomy" id="754436"/>
    <lineage>
        <taxon>Bacteria</taxon>
        <taxon>Pseudomonadati</taxon>
        <taxon>Pseudomonadota</taxon>
        <taxon>Gammaproteobacteria</taxon>
        <taxon>Vibrionales</taxon>
        <taxon>Vibrionaceae</taxon>
        <taxon>Photobacterium</taxon>
    </lineage>
</organism>
<sequence length="84" mass="9331">MIEELKALTESNVTTKALIKGGYLAVDLGKQLDAEKQKRQEAEMALAALEEKVQAFVSTNGHYSKPCQHRQKPQPVIQITNPLL</sequence>
<reference evidence="2 3" key="1">
    <citation type="journal article" date="2014" name="Genome Announc.">
        <title>Draft Genome Sequences of Two Vibrionaceae Species, Vibrio ponticus C121 and Photobacterium aphoticum C119, Isolated as Coral Reef Microbiota.</title>
        <authorList>
            <person name="Al-saari N."/>
            <person name="Meirelles P.M."/>
            <person name="Mino S."/>
            <person name="Suda W."/>
            <person name="Oshima K."/>
            <person name="Hattori M."/>
            <person name="Ohkuma M."/>
            <person name="Thompson F.L."/>
            <person name="Gomez-Gil B."/>
            <person name="Sawabe T."/>
            <person name="Sawabe T."/>
        </authorList>
    </citation>
    <scope>NUCLEOTIDE SEQUENCE [LARGE SCALE GENOMIC DNA]</scope>
    <source>
        <strain evidence="2 3">JCM 19237</strain>
    </source>
</reference>
<evidence type="ECO:0000313" key="2">
    <source>
        <dbReference type="EMBL" id="GAL03577.1"/>
    </source>
</evidence>
<name>A0A090R7I3_9GAMM</name>
<dbReference type="AlphaFoldDB" id="A0A090R7I3"/>
<dbReference type="eggNOG" id="ENOG5031Y1K">
    <property type="taxonomic scope" value="Bacteria"/>
</dbReference>
<comment type="caution">
    <text evidence="2">The sequence shown here is derived from an EMBL/GenBank/DDBJ whole genome shotgun (WGS) entry which is preliminary data.</text>
</comment>
<gene>
    <name evidence="2" type="ORF">JCM19237_6471</name>
</gene>